<evidence type="ECO:0008006" key="4">
    <source>
        <dbReference type="Google" id="ProtNLM"/>
    </source>
</evidence>
<evidence type="ECO:0000256" key="1">
    <source>
        <dbReference type="SAM" id="MobiDB-lite"/>
    </source>
</evidence>
<feature type="region of interest" description="Disordered" evidence="1">
    <location>
        <begin position="141"/>
        <end position="190"/>
    </location>
</feature>
<dbReference type="Gene3D" id="3.40.50.1820">
    <property type="entry name" value="alpha/beta hydrolase"/>
    <property type="match status" value="1"/>
</dbReference>
<feature type="compositionally biased region" description="Basic and acidic residues" evidence="1">
    <location>
        <begin position="141"/>
        <end position="161"/>
    </location>
</feature>
<feature type="compositionally biased region" description="Polar residues" evidence="1">
    <location>
        <begin position="175"/>
        <end position="190"/>
    </location>
</feature>
<reference evidence="2 3" key="1">
    <citation type="submission" date="2019-06" db="EMBL/GenBank/DDBJ databases">
        <authorList>
            <person name="Rodrigo-Torres L."/>
            <person name="Arahal R. D."/>
            <person name="Lucena T."/>
        </authorList>
    </citation>
    <scope>NUCLEOTIDE SEQUENCE [LARGE SCALE GENOMIC DNA]</scope>
    <source>
        <strain evidence="2 3">SB0023/3</strain>
    </source>
</reference>
<evidence type="ECO:0000313" key="2">
    <source>
        <dbReference type="EMBL" id="VUD73268.1"/>
    </source>
</evidence>
<dbReference type="InterPro" id="IPR029058">
    <property type="entry name" value="AB_hydrolase_fold"/>
</dbReference>
<accession>A0A509EGI4</accession>
<organism evidence="2 3">
    <name type="scientific">Methylobacterium symbioticum</name>
    <dbReference type="NCBI Taxonomy" id="2584084"/>
    <lineage>
        <taxon>Bacteria</taxon>
        <taxon>Pseudomonadati</taxon>
        <taxon>Pseudomonadota</taxon>
        <taxon>Alphaproteobacteria</taxon>
        <taxon>Hyphomicrobiales</taxon>
        <taxon>Methylobacteriaceae</taxon>
        <taxon>Methylobacterium</taxon>
    </lineage>
</organism>
<dbReference type="AlphaFoldDB" id="A0A509EGI4"/>
<dbReference type="Proteomes" id="UP000410984">
    <property type="component" value="Unassembled WGS sequence"/>
</dbReference>
<keyword evidence="3" id="KW-1185">Reference proteome</keyword>
<name>A0A509EGI4_9HYPH</name>
<protein>
    <recommendedName>
        <fullName evidence="4">AB hydrolase-1 domain-containing protein</fullName>
    </recommendedName>
</protein>
<gene>
    <name evidence="2" type="ORF">MET9862_03883</name>
</gene>
<evidence type="ECO:0000313" key="3">
    <source>
        <dbReference type="Proteomes" id="UP000410984"/>
    </source>
</evidence>
<proteinExistence type="predicted"/>
<dbReference type="EMBL" id="CABFPH010000065">
    <property type="protein sequence ID" value="VUD73268.1"/>
    <property type="molecule type" value="Genomic_DNA"/>
</dbReference>
<sequence>MLVHGLFADGSCWSDVIGRLQSAGLNVTTLEAATESVRRVLARTEGPTVLVGHSFAGTVISEVRDAHVVALGVSHLSLSGEADPCAAVVVQPQLLDRSALPFDRRDDPVARFGQDKTVRGALEERVTDRLLECAQTPADGRMARLERTRGAAERAGPRDGQEDSDVTPFHRGTRTKLNAENTIMSLQEQI</sequence>
<dbReference type="SUPFAM" id="SSF53474">
    <property type="entry name" value="alpha/beta-Hydrolases"/>
    <property type="match status" value="1"/>
</dbReference>